<evidence type="ECO:0000313" key="6">
    <source>
        <dbReference type="EMBL" id="OGG54542.1"/>
    </source>
</evidence>
<dbReference type="InterPro" id="IPR037066">
    <property type="entry name" value="Plug_dom_sf"/>
</dbReference>
<reference evidence="6 7" key="1">
    <citation type="journal article" date="2016" name="Nat. Commun.">
        <title>Thousands of microbial genomes shed light on interconnected biogeochemical processes in an aquifer system.</title>
        <authorList>
            <person name="Anantharaman K."/>
            <person name="Brown C.T."/>
            <person name="Hug L.A."/>
            <person name="Sharon I."/>
            <person name="Castelle C.J."/>
            <person name="Probst A.J."/>
            <person name="Thomas B.C."/>
            <person name="Singh A."/>
            <person name="Wilkins M.J."/>
            <person name="Karaoz U."/>
            <person name="Brodie E.L."/>
            <person name="Williams K.H."/>
            <person name="Hubbard S.S."/>
            <person name="Banfield J.F."/>
        </authorList>
    </citation>
    <scope>NUCLEOTIDE SEQUENCE [LARGE SCALE GENOMIC DNA]</scope>
    <source>
        <strain evidence="7">RIFCSPLOWO2_12_FULL_64_10</strain>
    </source>
</reference>
<sequence length="1007" mass="111874">MDKGRVLGAIFLALGLLVLGTGGPALAATTGKITGLIKDASTGEGLPGVNVAVEGKSRGAVSDAEGRYLILAVEPGIYSLTASIVGYGKEMKGKVQVVADYTTTVDFALKAEAVAMGEVVVTAERPAVEPDKTTSKYVVTASDIESVPMVRTPLELIALQPGMALDGSNRIRGSDGAGGVGYYIDGIAVGRGVFTEVTNSAIQEVSVLTGGMNAEFGNARAGAVTLVTKEGENKFHGKVEYKLTPPGKRHWGENLYASPAQKGHTKWDSADWVNETDPQTGKRVHERTDYTDYTGHQAEASLSGPLGTKASFFFSTRYVRGVRSLPSAVPTSPFNTRNLATLTFHPGPNLKVKVGGLFQRNKDYYVPNSNYEGSAKGMGPNNSGRNIFLPERWSAAGRQIFQDDMVHLTLTHSLGSKTYYEVKVYQVGSKADTADVPAVTEPVRMDRDGWFYLPRKIHAYTFFSDRRYGVQADFTSQVSPVHLLQTGLSYKKHSYHEITETTAPTPKERYVSFVGKDYEPGKPVRPWEVSLYAQDKLEFRGLVVNAGVRWDYLNFARKQRQAPGMELFPMFNRLSRRKLEAKYFEGPTLSMTSLSPRIGVSHPISDRLSGHYFIGRFNNFPGLRALYNVEYTTQNPDVDLNKNGAIDPAEKWNALEPVGWSEQTSEEIQPEAATSVEMGVDWNFYQDYVADITAHYRLDEGLLGIQGTWLVDPQLGQTFYAGIMRNSKAQRSRGFEASVRKNFSHNFSFRVGYEMQWVSGTEHYGDRESWYIYPDSNYIASGKYWISWKVEADGSETPVPLTPDQIRILGAKANQIVREWGAKSGQSAGLGYYTPQKKINDAGIYATTSGYGYTTEPLYHDRRNQLSVQFLYATPLNYGPRVGGMHPFGGLKISSIHRLLGGLPFEFYPLTGPRQWKQEPPVLRTDLHAEKEFGKAGGIQATLFLEVTNLFNEKNAASRYTNFTYIQYGLKEMAPDDPDYLKYGDINDWNRNYYNPRLVEVGLMFRF</sequence>
<dbReference type="Gene3D" id="2.40.170.20">
    <property type="entry name" value="TonB-dependent receptor, beta-barrel domain"/>
    <property type="match status" value="1"/>
</dbReference>
<dbReference type="Gene3D" id="2.60.40.1120">
    <property type="entry name" value="Carboxypeptidase-like, regulatory domain"/>
    <property type="match status" value="1"/>
</dbReference>
<dbReference type="SUPFAM" id="SSF56935">
    <property type="entry name" value="Porins"/>
    <property type="match status" value="1"/>
</dbReference>
<dbReference type="InterPro" id="IPR036942">
    <property type="entry name" value="Beta-barrel_TonB_sf"/>
</dbReference>
<evidence type="ECO:0000313" key="7">
    <source>
        <dbReference type="Proteomes" id="UP000178606"/>
    </source>
</evidence>
<dbReference type="Proteomes" id="UP000178606">
    <property type="component" value="Unassembled WGS sequence"/>
</dbReference>
<dbReference type="InterPro" id="IPR008969">
    <property type="entry name" value="CarboxyPept-like_regulatory"/>
</dbReference>
<protein>
    <recommendedName>
        <fullName evidence="5">TonB-dependent receptor plug domain-containing protein</fullName>
    </recommendedName>
</protein>
<dbReference type="Pfam" id="PF13715">
    <property type="entry name" value="CarbopepD_reg_2"/>
    <property type="match status" value="1"/>
</dbReference>
<dbReference type="EMBL" id="MFKF01000101">
    <property type="protein sequence ID" value="OGG54542.1"/>
    <property type="molecule type" value="Genomic_DNA"/>
</dbReference>
<feature type="signal peptide" evidence="4">
    <location>
        <begin position="1"/>
        <end position="27"/>
    </location>
</feature>
<keyword evidence="3" id="KW-0998">Cell outer membrane</keyword>
<evidence type="ECO:0000256" key="1">
    <source>
        <dbReference type="ARBA" id="ARBA00004442"/>
    </source>
</evidence>
<keyword evidence="4" id="KW-0732">Signal</keyword>
<name>A0A1F6D0E9_HANXR</name>
<keyword evidence="2" id="KW-0472">Membrane</keyword>
<proteinExistence type="predicted"/>
<dbReference type="GO" id="GO:0009279">
    <property type="term" value="C:cell outer membrane"/>
    <property type="evidence" value="ECO:0007669"/>
    <property type="project" value="UniProtKB-SubCell"/>
</dbReference>
<dbReference type="Gene3D" id="2.170.130.10">
    <property type="entry name" value="TonB-dependent receptor, plug domain"/>
    <property type="match status" value="1"/>
</dbReference>
<evidence type="ECO:0000256" key="3">
    <source>
        <dbReference type="ARBA" id="ARBA00023237"/>
    </source>
</evidence>
<gene>
    <name evidence="6" type="ORF">A3F84_19275</name>
</gene>
<comment type="subcellular location">
    <subcellularLocation>
        <location evidence="1">Cell outer membrane</location>
    </subcellularLocation>
</comment>
<accession>A0A1F6D0E9</accession>
<evidence type="ECO:0000256" key="2">
    <source>
        <dbReference type="ARBA" id="ARBA00023136"/>
    </source>
</evidence>
<dbReference type="Pfam" id="PF07715">
    <property type="entry name" value="Plug"/>
    <property type="match status" value="1"/>
</dbReference>
<comment type="caution">
    <text evidence="6">The sequence shown here is derived from an EMBL/GenBank/DDBJ whole genome shotgun (WGS) entry which is preliminary data.</text>
</comment>
<evidence type="ECO:0000259" key="5">
    <source>
        <dbReference type="Pfam" id="PF07715"/>
    </source>
</evidence>
<dbReference type="AlphaFoldDB" id="A0A1F6D0E9"/>
<feature type="domain" description="TonB-dependent receptor plug" evidence="5">
    <location>
        <begin position="133"/>
        <end position="224"/>
    </location>
</feature>
<evidence type="ECO:0000256" key="4">
    <source>
        <dbReference type="SAM" id="SignalP"/>
    </source>
</evidence>
<dbReference type="SUPFAM" id="SSF49464">
    <property type="entry name" value="Carboxypeptidase regulatory domain-like"/>
    <property type="match status" value="1"/>
</dbReference>
<organism evidence="6 7">
    <name type="scientific">Handelsmanbacteria sp. (strain RIFCSPLOWO2_12_FULL_64_10)</name>
    <dbReference type="NCBI Taxonomy" id="1817868"/>
    <lineage>
        <taxon>Bacteria</taxon>
        <taxon>Candidatus Handelsmaniibacteriota</taxon>
    </lineage>
</organism>
<feature type="chain" id="PRO_5009523637" description="TonB-dependent receptor plug domain-containing protein" evidence="4">
    <location>
        <begin position="28"/>
        <end position="1007"/>
    </location>
</feature>
<dbReference type="InterPro" id="IPR012910">
    <property type="entry name" value="Plug_dom"/>
</dbReference>